<dbReference type="EC" id="2.1.1.197" evidence="3 8"/>
<keyword evidence="5 8" id="KW-0808">Transferase</keyword>
<evidence type="ECO:0000256" key="3">
    <source>
        <dbReference type="ARBA" id="ARBA00012327"/>
    </source>
</evidence>
<evidence type="ECO:0000256" key="1">
    <source>
        <dbReference type="ARBA" id="ARBA00000852"/>
    </source>
</evidence>
<dbReference type="GO" id="GO:0009102">
    <property type="term" value="P:biotin biosynthetic process"/>
    <property type="evidence" value="ECO:0007669"/>
    <property type="project" value="UniProtKB-UniRule"/>
</dbReference>
<dbReference type="HAMAP" id="MF_00835">
    <property type="entry name" value="BioC"/>
    <property type="match status" value="1"/>
</dbReference>
<keyword evidence="6 8" id="KW-0949">S-adenosyl-L-methionine</keyword>
<dbReference type="OrthoDB" id="9760689at2"/>
<feature type="domain" description="Methyltransferase type 11" evidence="9">
    <location>
        <begin position="50"/>
        <end position="142"/>
    </location>
</feature>
<evidence type="ECO:0000256" key="2">
    <source>
        <dbReference type="ARBA" id="ARBA00004746"/>
    </source>
</evidence>
<gene>
    <name evidence="8" type="primary">bioC</name>
    <name evidence="10" type="ORF">SAMN05216421_2361</name>
</gene>
<evidence type="ECO:0000313" key="11">
    <source>
        <dbReference type="Proteomes" id="UP000243207"/>
    </source>
</evidence>
<keyword evidence="4 8" id="KW-0489">Methyltransferase</keyword>
<comment type="similarity">
    <text evidence="8">Belongs to the methyltransferase superfamily.</text>
</comment>
<dbReference type="InterPro" id="IPR029063">
    <property type="entry name" value="SAM-dependent_MTases_sf"/>
</dbReference>
<dbReference type="PANTHER" id="PTHR13090">
    <property type="entry name" value="ARGININE-HYDROXYLASE NDUFAF5, MITOCHONDRIAL"/>
    <property type="match status" value="1"/>
</dbReference>
<dbReference type="Proteomes" id="UP000243207">
    <property type="component" value="Chromosome I"/>
</dbReference>
<dbReference type="PANTHER" id="PTHR13090:SF1">
    <property type="entry name" value="ARGININE-HYDROXYLASE NDUFAF5, MITOCHONDRIAL"/>
    <property type="match status" value="1"/>
</dbReference>
<dbReference type="Pfam" id="PF08241">
    <property type="entry name" value="Methyltransf_11"/>
    <property type="match status" value="1"/>
</dbReference>
<dbReference type="CDD" id="cd02440">
    <property type="entry name" value="AdoMet_MTases"/>
    <property type="match status" value="1"/>
</dbReference>
<accession>A0A1H1VP81</accession>
<dbReference type="GO" id="GO:0032259">
    <property type="term" value="P:methylation"/>
    <property type="evidence" value="ECO:0007669"/>
    <property type="project" value="UniProtKB-KW"/>
</dbReference>
<name>A0A1H1VP81_9GAMM</name>
<sequence>MSEAILDKRRIADSFGRAAATYDQAAAFQRTVGRNLMHRLPDRFVPADVVDLGCGTGHFTRLLETRYGASVCGLDLAEGMLRYACRQSDHTRWVAADAERLPLRDASQDLIFSSLALQWCSDLQQALHETWRALRPGGYLAFNTLLDASLHELRDAWTTVDGFVHVNRFMTLETLQAHLCQAGFTFWHCEVERHVLCYEQLSDLTRELKAIGAHNVNAGRPGGLTGRSRLRALTEAYEAFRTGQGLPATYDVAQVILRKGPTR</sequence>
<keyword evidence="11" id="KW-1185">Reference proteome</keyword>
<evidence type="ECO:0000256" key="6">
    <source>
        <dbReference type="ARBA" id="ARBA00022691"/>
    </source>
</evidence>
<dbReference type="InterPro" id="IPR011814">
    <property type="entry name" value="BioC"/>
</dbReference>
<dbReference type="GO" id="GO:0102130">
    <property type="term" value="F:malonyl-CoA methyltransferase activity"/>
    <property type="evidence" value="ECO:0007669"/>
    <property type="project" value="UniProtKB-EC"/>
</dbReference>
<dbReference type="Gene3D" id="3.40.50.150">
    <property type="entry name" value="Vaccinia Virus protein VP39"/>
    <property type="match status" value="1"/>
</dbReference>
<dbReference type="InterPro" id="IPR013216">
    <property type="entry name" value="Methyltransf_11"/>
</dbReference>
<dbReference type="NCBIfam" id="TIGR02072">
    <property type="entry name" value="BioC"/>
    <property type="match status" value="1"/>
</dbReference>
<dbReference type="STRING" id="487184.SAMN05216421_2361"/>
<dbReference type="SUPFAM" id="SSF53335">
    <property type="entry name" value="S-adenosyl-L-methionine-dependent methyltransferases"/>
    <property type="match status" value="1"/>
</dbReference>
<protein>
    <recommendedName>
        <fullName evidence="3 8">Malonyl-[acyl-carrier protein] O-methyltransferase</fullName>
        <shortName evidence="8">Malonyl-ACP O-methyltransferase</shortName>
        <ecNumber evidence="3 8">2.1.1.197</ecNumber>
    </recommendedName>
    <alternativeName>
        <fullName evidence="8">Biotin synthesis protein BioC</fullName>
    </alternativeName>
</protein>
<comment type="catalytic activity">
    <reaction evidence="1 8">
        <text>malonyl-[ACP] + S-adenosyl-L-methionine = malonyl-[ACP] methyl ester + S-adenosyl-L-homocysteine</text>
        <dbReference type="Rhea" id="RHEA:17105"/>
        <dbReference type="Rhea" id="RHEA-COMP:9623"/>
        <dbReference type="Rhea" id="RHEA-COMP:9954"/>
        <dbReference type="ChEBI" id="CHEBI:57856"/>
        <dbReference type="ChEBI" id="CHEBI:59789"/>
        <dbReference type="ChEBI" id="CHEBI:78449"/>
        <dbReference type="ChEBI" id="CHEBI:78845"/>
        <dbReference type="EC" id="2.1.1.197"/>
    </reaction>
</comment>
<dbReference type="GO" id="GO:0010340">
    <property type="term" value="F:carboxyl-O-methyltransferase activity"/>
    <property type="evidence" value="ECO:0007669"/>
    <property type="project" value="UniProtKB-UniRule"/>
</dbReference>
<evidence type="ECO:0000259" key="9">
    <source>
        <dbReference type="Pfam" id="PF08241"/>
    </source>
</evidence>
<comment type="function">
    <text evidence="8">Converts the free carboxyl group of a malonyl-thioester to its methyl ester by transfer of a methyl group from S-adenosyl-L-methionine (SAM). It allows to synthesize pimeloyl-ACP via the fatty acid synthetic pathway.</text>
</comment>
<dbReference type="InterPro" id="IPR050602">
    <property type="entry name" value="Malonyl-ACP_OMT"/>
</dbReference>
<evidence type="ECO:0000313" key="10">
    <source>
        <dbReference type="EMBL" id="SDS86734.1"/>
    </source>
</evidence>
<reference evidence="11" key="1">
    <citation type="submission" date="2016-10" db="EMBL/GenBank/DDBJ databases">
        <authorList>
            <person name="Varghese N."/>
            <person name="Submissions S."/>
        </authorList>
    </citation>
    <scope>NUCLEOTIDE SEQUENCE [LARGE SCALE GENOMIC DNA]</scope>
    <source>
        <strain evidence="11">NRRL B-51270</strain>
    </source>
</reference>
<dbReference type="UniPathway" id="UPA00078"/>
<dbReference type="AlphaFoldDB" id="A0A1H1VP81"/>
<evidence type="ECO:0000256" key="8">
    <source>
        <dbReference type="HAMAP-Rule" id="MF_00835"/>
    </source>
</evidence>
<evidence type="ECO:0000256" key="4">
    <source>
        <dbReference type="ARBA" id="ARBA00022603"/>
    </source>
</evidence>
<comment type="pathway">
    <text evidence="2 8">Cofactor biosynthesis; biotin biosynthesis.</text>
</comment>
<proteinExistence type="inferred from homology"/>
<evidence type="ECO:0000256" key="7">
    <source>
        <dbReference type="ARBA" id="ARBA00022756"/>
    </source>
</evidence>
<dbReference type="RefSeq" id="WP_093394904.1">
    <property type="nucleotide sequence ID" value="NZ_LT629736.1"/>
</dbReference>
<organism evidence="10 11">
    <name type="scientific">Halopseudomonas xinjiangensis</name>
    <dbReference type="NCBI Taxonomy" id="487184"/>
    <lineage>
        <taxon>Bacteria</taxon>
        <taxon>Pseudomonadati</taxon>
        <taxon>Pseudomonadota</taxon>
        <taxon>Gammaproteobacteria</taxon>
        <taxon>Pseudomonadales</taxon>
        <taxon>Pseudomonadaceae</taxon>
        <taxon>Halopseudomonas</taxon>
    </lineage>
</organism>
<keyword evidence="7 8" id="KW-0093">Biotin biosynthesis</keyword>
<evidence type="ECO:0000256" key="5">
    <source>
        <dbReference type="ARBA" id="ARBA00022679"/>
    </source>
</evidence>
<dbReference type="GO" id="GO:0008757">
    <property type="term" value="F:S-adenosylmethionine-dependent methyltransferase activity"/>
    <property type="evidence" value="ECO:0007669"/>
    <property type="project" value="InterPro"/>
</dbReference>
<dbReference type="EMBL" id="LT629736">
    <property type="protein sequence ID" value="SDS86734.1"/>
    <property type="molecule type" value="Genomic_DNA"/>
</dbReference>